<dbReference type="OrthoDB" id="359268at2"/>
<dbReference type="Gene3D" id="3.40.50.360">
    <property type="match status" value="1"/>
</dbReference>
<feature type="domain" description="Flavodoxin-like" evidence="2">
    <location>
        <begin position="4"/>
        <end position="144"/>
    </location>
</feature>
<dbReference type="GO" id="GO:0010181">
    <property type="term" value="F:FMN binding"/>
    <property type="evidence" value="ECO:0007669"/>
    <property type="project" value="InterPro"/>
</dbReference>
<keyword evidence="4" id="KW-1185">Reference proteome</keyword>
<dbReference type="Proteomes" id="UP000297447">
    <property type="component" value="Unassembled WGS sequence"/>
</dbReference>
<evidence type="ECO:0000313" key="4">
    <source>
        <dbReference type="Proteomes" id="UP000297447"/>
    </source>
</evidence>
<accession>A0A4R9A8T1</accession>
<gene>
    <name evidence="3" type="ORF">E3T55_04990</name>
</gene>
<dbReference type="InterPro" id="IPR001094">
    <property type="entry name" value="Flavdoxin-like"/>
</dbReference>
<organism evidence="3 4">
    <name type="scientific">Cryobacterium frigoriphilum</name>
    <dbReference type="NCBI Taxonomy" id="1259150"/>
    <lineage>
        <taxon>Bacteria</taxon>
        <taxon>Bacillati</taxon>
        <taxon>Actinomycetota</taxon>
        <taxon>Actinomycetes</taxon>
        <taxon>Micrococcales</taxon>
        <taxon>Microbacteriaceae</taxon>
        <taxon>Cryobacterium</taxon>
    </lineage>
</organism>
<dbReference type="SUPFAM" id="SSF52218">
    <property type="entry name" value="Flavoproteins"/>
    <property type="match status" value="1"/>
</dbReference>
<dbReference type="PANTHER" id="PTHR19384">
    <property type="entry name" value="NITRIC OXIDE SYNTHASE-RELATED"/>
    <property type="match status" value="1"/>
</dbReference>
<dbReference type="GO" id="GO:0003958">
    <property type="term" value="F:NADPH-hemoprotein reductase activity"/>
    <property type="evidence" value="ECO:0007669"/>
    <property type="project" value="TreeGrafter"/>
</dbReference>
<keyword evidence="1" id="KW-0285">Flavoprotein</keyword>
<dbReference type="RefSeq" id="WP_134518465.1">
    <property type="nucleotide sequence ID" value="NZ_SOHE01000018.1"/>
</dbReference>
<reference evidence="3 4" key="1">
    <citation type="submission" date="2019-03" db="EMBL/GenBank/DDBJ databases">
        <title>Genomics of glacier-inhabiting Cryobacterium strains.</title>
        <authorList>
            <person name="Liu Q."/>
            <person name="Xin Y.-H."/>
        </authorList>
    </citation>
    <scope>NUCLEOTIDE SEQUENCE [LARGE SCALE GENOMIC DNA]</scope>
    <source>
        <strain evidence="3 4">Hh14</strain>
    </source>
</reference>
<dbReference type="PROSITE" id="PS50902">
    <property type="entry name" value="FLAVODOXIN_LIKE"/>
    <property type="match status" value="1"/>
</dbReference>
<dbReference type="GO" id="GO:0005829">
    <property type="term" value="C:cytosol"/>
    <property type="evidence" value="ECO:0007669"/>
    <property type="project" value="TreeGrafter"/>
</dbReference>
<dbReference type="Pfam" id="PF00258">
    <property type="entry name" value="Flavodoxin_1"/>
    <property type="match status" value="1"/>
</dbReference>
<dbReference type="AlphaFoldDB" id="A0A4R9A8T1"/>
<name>A0A4R9A8T1_9MICO</name>
<dbReference type="PANTHER" id="PTHR19384:SF17">
    <property type="entry name" value="NADPH--CYTOCHROME P450 REDUCTASE"/>
    <property type="match status" value="1"/>
</dbReference>
<evidence type="ECO:0000313" key="3">
    <source>
        <dbReference type="EMBL" id="TFD54041.1"/>
    </source>
</evidence>
<evidence type="ECO:0000256" key="1">
    <source>
        <dbReference type="ARBA" id="ARBA00022630"/>
    </source>
</evidence>
<dbReference type="InterPro" id="IPR029039">
    <property type="entry name" value="Flavoprotein-like_sf"/>
</dbReference>
<dbReference type="GO" id="GO:0050660">
    <property type="term" value="F:flavin adenine dinucleotide binding"/>
    <property type="evidence" value="ECO:0007669"/>
    <property type="project" value="TreeGrafter"/>
</dbReference>
<proteinExistence type="predicted"/>
<dbReference type="PRINTS" id="PR00369">
    <property type="entry name" value="FLAVODOXIN"/>
</dbReference>
<comment type="caution">
    <text evidence="3">The sequence shown here is derived from an EMBL/GenBank/DDBJ whole genome shotgun (WGS) entry which is preliminary data.</text>
</comment>
<dbReference type="EMBL" id="SOHE01000018">
    <property type="protein sequence ID" value="TFD54041.1"/>
    <property type="molecule type" value="Genomic_DNA"/>
</dbReference>
<dbReference type="InterPro" id="IPR008254">
    <property type="entry name" value="Flavodoxin/NO_synth"/>
</dbReference>
<evidence type="ECO:0000259" key="2">
    <source>
        <dbReference type="PROSITE" id="PS50902"/>
    </source>
</evidence>
<protein>
    <submittedName>
        <fullName evidence="3">Nitric oxide synthase</fullName>
    </submittedName>
</protein>
<sequence>MTRTIILFGTESGNAEMVAEDLASELGGDPIAVVADMTDFDIADFTPTDAYIVVCSTHGDGELPSGARPLFDALQEAQPSLAGIRYSIFGLGDRSYETYSHGSEIIDEQLRSLGAERVGVYGRHDASDGSLPNDDALEWMRAVFIPA</sequence>